<dbReference type="InterPro" id="IPR036388">
    <property type="entry name" value="WH-like_DNA-bd_sf"/>
</dbReference>
<keyword evidence="3" id="KW-0804">Transcription</keyword>
<evidence type="ECO:0000256" key="3">
    <source>
        <dbReference type="ARBA" id="ARBA00023163"/>
    </source>
</evidence>
<name>A0AAJ6AM80_9MICC</name>
<dbReference type="EMBL" id="CP122566">
    <property type="protein sequence ID" value="WGH93428.1"/>
    <property type="molecule type" value="Genomic_DNA"/>
</dbReference>
<keyword evidence="1" id="KW-0805">Transcription regulation</keyword>
<dbReference type="SUPFAM" id="SSF55781">
    <property type="entry name" value="GAF domain-like"/>
    <property type="match status" value="1"/>
</dbReference>
<dbReference type="RefSeq" id="WP_279674936.1">
    <property type="nucleotide sequence ID" value="NZ_CP122566.1"/>
</dbReference>
<dbReference type="PROSITE" id="PS51078">
    <property type="entry name" value="ICLR_ED"/>
    <property type="match status" value="1"/>
</dbReference>
<feature type="domain" description="IclR-ED" evidence="5">
    <location>
        <begin position="72"/>
        <end position="242"/>
    </location>
</feature>
<accession>A0AAJ6AM80</accession>
<dbReference type="Proteomes" id="UP001224674">
    <property type="component" value="Chromosome"/>
</dbReference>
<evidence type="ECO:0000256" key="2">
    <source>
        <dbReference type="ARBA" id="ARBA00023125"/>
    </source>
</evidence>
<evidence type="ECO:0000256" key="1">
    <source>
        <dbReference type="ARBA" id="ARBA00023015"/>
    </source>
</evidence>
<organism evidence="6 7">
    <name type="scientific">Auritidibacter ignavus</name>
    <dbReference type="NCBI Taxonomy" id="678932"/>
    <lineage>
        <taxon>Bacteria</taxon>
        <taxon>Bacillati</taxon>
        <taxon>Actinomycetota</taxon>
        <taxon>Actinomycetes</taxon>
        <taxon>Micrococcales</taxon>
        <taxon>Micrococcaceae</taxon>
        <taxon>Auritidibacter</taxon>
    </lineage>
</organism>
<dbReference type="Gene3D" id="3.30.450.40">
    <property type="match status" value="1"/>
</dbReference>
<dbReference type="GO" id="GO:0003677">
    <property type="term" value="F:DNA binding"/>
    <property type="evidence" value="ECO:0007669"/>
    <property type="project" value="UniProtKB-KW"/>
</dbReference>
<dbReference type="InterPro" id="IPR005471">
    <property type="entry name" value="Tscrpt_reg_IclR_N"/>
</dbReference>
<evidence type="ECO:0000259" key="4">
    <source>
        <dbReference type="PROSITE" id="PS51077"/>
    </source>
</evidence>
<dbReference type="SUPFAM" id="SSF46785">
    <property type="entry name" value="Winged helix' DNA-binding domain"/>
    <property type="match status" value="1"/>
</dbReference>
<evidence type="ECO:0000313" key="7">
    <source>
        <dbReference type="Proteomes" id="UP001224674"/>
    </source>
</evidence>
<dbReference type="GO" id="GO:0045892">
    <property type="term" value="P:negative regulation of DNA-templated transcription"/>
    <property type="evidence" value="ECO:0007669"/>
    <property type="project" value="TreeGrafter"/>
</dbReference>
<keyword evidence="7" id="KW-1185">Reference proteome</keyword>
<sequence length="245" mass="25992">MSDKSEIPPSGVGVIDKAMTIMGALESGPADLTTLVAATGIPRPTLHRLAAALIHHRLLTKDERSRYVLGHRIGELAAAMGGDDPLAVVAPDTLRWLAEMTGESTQVYRRQGDLRLCVATAERPVGFRDTIPIGSRFSMKAGSAAQVFLAWEDQDEMVSGLDGAVFSASTLAQVRRQGWAQTVAEREDGVGSVSAPIRAANGKVVAAVSMSGPVDRITRHPGKLHATSVVAAAHRISDLYQNYSA</sequence>
<dbReference type="AlphaFoldDB" id="A0AAJ6AM80"/>
<evidence type="ECO:0000313" key="6">
    <source>
        <dbReference type="EMBL" id="WGH93428.1"/>
    </source>
</evidence>
<protein>
    <submittedName>
        <fullName evidence="6">IclR family transcriptional regulator</fullName>
    </submittedName>
</protein>
<dbReference type="Pfam" id="PF01614">
    <property type="entry name" value="IclR_C"/>
    <property type="match status" value="1"/>
</dbReference>
<dbReference type="GO" id="GO:0003700">
    <property type="term" value="F:DNA-binding transcription factor activity"/>
    <property type="evidence" value="ECO:0007669"/>
    <property type="project" value="TreeGrafter"/>
</dbReference>
<reference evidence="6 7" key="1">
    <citation type="submission" date="2023-03" db="EMBL/GenBank/DDBJ databases">
        <title>Complete genome sequences of several Auritidibacter ignavus strains isolated from ear infections.</title>
        <authorList>
            <person name="Baehr T."/>
            <person name="Baumhoegger A.M."/>
        </authorList>
    </citation>
    <scope>NUCLEOTIDE SEQUENCE [LARGE SCALE GENOMIC DNA]</scope>
    <source>
        <strain evidence="6 7">BABAE-6</strain>
    </source>
</reference>
<dbReference type="SMART" id="SM00346">
    <property type="entry name" value="HTH_ICLR"/>
    <property type="match status" value="1"/>
</dbReference>
<gene>
    <name evidence="6" type="ORF">QDX21_01005</name>
</gene>
<evidence type="ECO:0000259" key="5">
    <source>
        <dbReference type="PROSITE" id="PS51078"/>
    </source>
</evidence>
<dbReference type="InterPro" id="IPR036390">
    <property type="entry name" value="WH_DNA-bd_sf"/>
</dbReference>
<dbReference type="InterPro" id="IPR014757">
    <property type="entry name" value="Tscrpt_reg_IclR_C"/>
</dbReference>
<dbReference type="PANTHER" id="PTHR30136:SF39">
    <property type="entry name" value="TRANSCRIPTIONAL REGULATORY PROTEIN"/>
    <property type="match status" value="1"/>
</dbReference>
<feature type="domain" description="HTH iclR-type" evidence="4">
    <location>
        <begin position="12"/>
        <end position="71"/>
    </location>
</feature>
<dbReference type="Gene3D" id="1.10.10.10">
    <property type="entry name" value="Winged helix-like DNA-binding domain superfamily/Winged helix DNA-binding domain"/>
    <property type="match status" value="1"/>
</dbReference>
<dbReference type="PROSITE" id="PS51077">
    <property type="entry name" value="HTH_ICLR"/>
    <property type="match status" value="1"/>
</dbReference>
<keyword evidence="2" id="KW-0238">DNA-binding</keyword>
<dbReference type="Pfam" id="PF09339">
    <property type="entry name" value="HTH_IclR"/>
    <property type="match status" value="1"/>
</dbReference>
<dbReference type="InterPro" id="IPR029016">
    <property type="entry name" value="GAF-like_dom_sf"/>
</dbReference>
<dbReference type="PANTHER" id="PTHR30136">
    <property type="entry name" value="HELIX-TURN-HELIX TRANSCRIPTIONAL REGULATOR, ICLR FAMILY"/>
    <property type="match status" value="1"/>
</dbReference>
<dbReference type="InterPro" id="IPR050707">
    <property type="entry name" value="HTH_MetabolicPath_Reg"/>
</dbReference>
<proteinExistence type="predicted"/>